<dbReference type="EMBL" id="SRLO01009544">
    <property type="protein sequence ID" value="TNN26762.1"/>
    <property type="molecule type" value="Genomic_DNA"/>
</dbReference>
<keyword evidence="3" id="KW-1185">Reference proteome</keyword>
<accession>A0A4Z2EEP3</accession>
<feature type="compositionally biased region" description="Low complexity" evidence="1">
    <location>
        <begin position="28"/>
        <end position="41"/>
    </location>
</feature>
<proteinExistence type="predicted"/>
<feature type="compositionally biased region" description="Polar residues" evidence="1">
    <location>
        <begin position="1"/>
        <end position="10"/>
    </location>
</feature>
<comment type="caution">
    <text evidence="2">The sequence shown here is derived from an EMBL/GenBank/DDBJ whole genome shotgun (WGS) entry which is preliminary data.</text>
</comment>
<protein>
    <submittedName>
        <fullName evidence="2">Uncharacterized protein</fullName>
    </submittedName>
</protein>
<evidence type="ECO:0000256" key="1">
    <source>
        <dbReference type="SAM" id="MobiDB-lite"/>
    </source>
</evidence>
<feature type="region of interest" description="Disordered" evidence="1">
    <location>
        <begin position="1"/>
        <end position="92"/>
    </location>
</feature>
<dbReference type="AlphaFoldDB" id="A0A4Z2EEP3"/>
<name>A0A4Z2EEP3_9TELE</name>
<evidence type="ECO:0000313" key="2">
    <source>
        <dbReference type="EMBL" id="TNN26762.1"/>
    </source>
</evidence>
<organism evidence="2 3">
    <name type="scientific">Liparis tanakae</name>
    <name type="common">Tanaka's snailfish</name>
    <dbReference type="NCBI Taxonomy" id="230148"/>
    <lineage>
        <taxon>Eukaryota</taxon>
        <taxon>Metazoa</taxon>
        <taxon>Chordata</taxon>
        <taxon>Craniata</taxon>
        <taxon>Vertebrata</taxon>
        <taxon>Euteleostomi</taxon>
        <taxon>Actinopterygii</taxon>
        <taxon>Neopterygii</taxon>
        <taxon>Teleostei</taxon>
        <taxon>Neoteleostei</taxon>
        <taxon>Acanthomorphata</taxon>
        <taxon>Eupercaria</taxon>
        <taxon>Perciformes</taxon>
        <taxon>Cottioidei</taxon>
        <taxon>Cottales</taxon>
        <taxon>Liparidae</taxon>
        <taxon>Liparis</taxon>
    </lineage>
</organism>
<dbReference type="Proteomes" id="UP000314294">
    <property type="component" value="Unassembled WGS sequence"/>
</dbReference>
<sequence length="124" mass="13825">MKTRLQTQSQRRPEPELCWRRHAQGGRQSVPSSTSRGQSRSPSEELTSGADDPQRGDQQGVRPPDPRTPGTLVPRTPGTLVSRTPGTLDPWYPGPPETMKLINSSYFLLTETQQVRYVARQLAS</sequence>
<gene>
    <name evidence="2" type="ORF">EYF80_063100</name>
</gene>
<evidence type="ECO:0000313" key="3">
    <source>
        <dbReference type="Proteomes" id="UP000314294"/>
    </source>
</evidence>
<reference evidence="2 3" key="1">
    <citation type="submission" date="2019-03" db="EMBL/GenBank/DDBJ databases">
        <title>First draft genome of Liparis tanakae, snailfish: a comprehensive survey of snailfish specific genes.</title>
        <authorList>
            <person name="Kim W."/>
            <person name="Song I."/>
            <person name="Jeong J.-H."/>
            <person name="Kim D."/>
            <person name="Kim S."/>
            <person name="Ryu S."/>
            <person name="Song J.Y."/>
            <person name="Lee S.K."/>
        </authorList>
    </citation>
    <scope>NUCLEOTIDE SEQUENCE [LARGE SCALE GENOMIC DNA]</scope>
    <source>
        <tissue evidence="2">Muscle</tissue>
    </source>
</reference>